<evidence type="ECO:0000313" key="3">
    <source>
        <dbReference type="EMBL" id="GMM36119.1"/>
    </source>
</evidence>
<feature type="compositionally biased region" description="Basic and acidic residues" evidence="1">
    <location>
        <begin position="48"/>
        <end position="57"/>
    </location>
</feature>
<organism evidence="3 4">
    <name type="scientific">Saccharomycopsis crataegensis</name>
    <dbReference type="NCBI Taxonomy" id="43959"/>
    <lineage>
        <taxon>Eukaryota</taxon>
        <taxon>Fungi</taxon>
        <taxon>Dikarya</taxon>
        <taxon>Ascomycota</taxon>
        <taxon>Saccharomycotina</taxon>
        <taxon>Saccharomycetes</taxon>
        <taxon>Saccharomycopsidaceae</taxon>
        <taxon>Saccharomycopsis</taxon>
    </lineage>
</organism>
<protein>
    <submittedName>
        <fullName evidence="3">Uncharacterized protein</fullName>
    </submittedName>
</protein>
<name>A0AAV5QNT7_9ASCO</name>
<sequence>MKGSLIVLYIIAILSATGQAYPIFSRRENHGQGNSNNRKADQNQFPVDESKNDGASRSKDSILKLMKRLSLDGVLSAGNVISTGLMIAVSGLQLKQMLDSSSSSSTTAVASYAPTATAVTVEPQAASQTVAAVYVTQTVYPTVKYATVVAPNQGQMQSSIQTVATSIV</sequence>
<evidence type="ECO:0000256" key="1">
    <source>
        <dbReference type="SAM" id="MobiDB-lite"/>
    </source>
</evidence>
<reference evidence="3 4" key="1">
    <citation type="journal article" date="2023" name="Elife">
        <title>Identification of key yeast species and microbe-microbe interactions impacting larval growth of Drosophila in the wild.</title>
        <authorList>
            <person name="Mure A."/>
            <person name="Sugiura Y."/>
            <person name="Maeda R."/>
            <person name="Honda K."/>
            <person name="Sakurai N."/>
            <person name="Takahashi Y."/>
            <person name="Watada M."/>
            <person name="Katoh T."/>
            <person name="Gotoh A."/>
            <person name="Gotoh Y."/>
            <person name="Taniguchi I."/>
            <person name="Nakamura K."/>
            <person name="Hayashi T."/>
            <person name="Katayama T."/>
            <person name="Uemura T."/>
            <person name="Hattori Y."/>
        </authorList>
    </citation>
    <scope>NUCLEOTIDE SEQUENCE [LARGE SCALE GENOMIC DNA]</scope>
    <source>
        <strain evidence="3 4">SC-9</strain>
    </source>
</reference>
<feature type="signal peptide" evidence="2">
    <location>
        <begin position="1"/>
        <end position="20"/>
    </location>
</feature>
<keyword evidence="2" id="KW-0732">Signal</keyword>
<evidence type="ECO:0000313" key="4">
    <source>
        <dbReference type="Proteomes" id="UP001360560"/>
    </source>
</evidence>
<dbReference type="EMBL" id="BTFZ01000011">
    <property type="protein sequence ID" value="GMM36119.1"/>
    <property type="molecule type" value="Genomic_DNA"/>
</dbReference>
<feature type="region of interest" description="Disordered" evidence="1">
    <location>
        <begin position="27"/>
        <end position="57"/>
    </location>
</feature>
<evidence type="ECO:0000256" key="2">
    <source>
        <dbReference type="SAM" id="SignalP"/>
    </source>
</evidence>
<dbReference type="Proteomes" id="UP001360560">
    <property type="component" value="Unassembled WGS sequence"/>
</dbReference>
<feature type="chain" id="PRO_5043876418" evidence="2">
    <location>
        <begin position="21"/>
        <end position="168"/>
    </location>
</feature>
<proteinExistence type="predicted"/>
<keyword evidence="4" id="KW-1185">Reference proteome</keyword>
<gene>
    <name evidence="3" type="ORF">DASC09_034440</name>
</gene>
<feature type="compositionally biased region" description="Polar residues" evidence="1">
    <location>
        <begin position="31"/>
        <end position="45"/>
    </location>
</feature>
<dbReference type="AlphaFoldDB" id="A0AAV5QNT7"/>
<dbReference type="GeneID" id="90074094"/>
<accession>A0AAV5QNT7</accession>
<dbReference type="RefSeq" id="XP_064853115.1">
    <property type="nucleotide sequence ID" value="XM_064997043.1"/>
</dbReference>
<comment type="caution">
    <text evidence="3">The sequence shown here is derived from an EMBL/GenBank/DDBJ whole genome shotgun (WGS) entry which is preliminary data.</text>
</comment>